<dbReference type="GO" id="GO:0004853">
    <property type="term" value="F:uroporphyrinogen decarboxylase activity"/>
    <property type="evidence" value="ECO:0007669"/>
    <property type="project" value="InterPro"/>
</dbReference>
<accession>A0A0L6U4W3</accession>
<keyword evidence="3" id="KW-1185">Reference proteome</keyword>
<dbReference type="PANTHER" id="PTHR47099">
    <property type="entry name" value="METHYLCOBAMIDE:COM METHYLTRANSFERASE MTBA"/>
    <property type="match status" value="1"/>
</dbReference>
<organism evidence="2 3">
    <name type="scientific">Acetobacterium bakii</name>
    <dbReference type="NCBI Taxonomy" id="52689"/>
    <lineage>
        <taxon>Bacteria</taxon>
        <taxon>Bacillati</taxon>
        <taxon>Bacillota</taxon>
        <taxon>Clostridia</taxon>
        <taxon>Eubacteriales</taxon>
        <taxon>Eubacteriaceae</taxon>
        <taxon>Acetobacterium</taxon>
    </lineage>
</organism>
<dbReference type="Pfam" id="PF01208">
    <property type="entry name" value="URO-D"/>
    <property type="match status" value="1"/>
</dbReference>
<reference evidence="3" key="1">
    <citation type="submission" date="2015-07" db="EMBL/GenBank/DDBJ databases">
        <title>Draft genome sequence of Acetobacterium bakii DSM 8293, a potential psychrophilic chemical producer through syngas fermentation.</title>
        <authorList>
            <person name="Song Y."/>
            <person name="Hwang S."/>
            <person name="Cho B.-K."/>
        </authorList>
    </citation>
    <scope>NUCLEOTIDE SEQUENCE [LARGE SCALE GENOMIC DNA]</scope>
    <source>
        <strain evidence="3">DSM 8239</strain>
    </source>
</reference>
<dbReference type="STRING" id="52689.AKG39_00565"/>
<dbReference type="CDD" id="cd03309">
    <property type="entry name" value="CmuC_like"/>
    <property type="match status" value="1"/>
</dbReference>
<protein>
    <submittedName>
        <fullName evidence="2">Uroporphyrinogen decarboxylase</fullName>
    </submittedName>
</protein>
<dbReference type="SUPFAM" id="SSF51726">
    <property type="entry name" value="UROD/MetE-like"/>
    <property type="match status" value="1"/>
</dbReference>
<evidence type="ECO:0000313" key="3">
    <source>
        <dbReference type="Proteomes" id="UP000036873"/>
    </source>
</evidence>
<dbReference type="OrthoDB" id="9815759at2"/>
<dbReference type="EMBL" id="LGYO01000002">
    <property type="protein sequence ID" value="KNZ43566.1"/>
    <property type="molecule type" value="Genomic_DNA"/>
</dbReference>
<dbReference type="InterPro" id="IPR038071">
    <property type="entry name" value="UROD/MetE-like_sf"/>
</dbReference>
<dbReference type="InterPro" id="IPR052024">
    <property type="entry name" value="Methanogen_methyltrans"/>
</dbReference>
<feature type="domain" description="Uroporphyrinogen decarboxylase (URO-D)" evidence="1">
    <location>
        <begin position="112"/>
        <end position="303"/>
    </location>
</feature>
<dbReference type="RefSeq" id="WP_050738413.1">
    <property type="nucleotide sequence ID" value="NZ_LGYO01000002.1"/>
</dbReference>
<gene>
    <name evidence="2" type="ORF">AKG39_00565</name>
</gene>
<dbReference type="PANTHER" id="PTHR47099:SF1">
    <property type="entry name" value="METHYLCOBAMIDE:COM METHYLTRANSFERASE MTBA"/>
    <property type="match status" value="1"/>
</dbReference>
<sequence length="328" mass="37217">MLTKKQNLLETIKGGKPDRFVKQYEFLNMIFEAAFPMAGIPMVPGLTSKDGWGVTWTFMEGQIGGFPVHDEEHTVIKDITEWKKYVKKPFIPTDDESWAPAIAHANAIDRNEEFITAMYAPGVFEMTHHMMGMENALIAFYEEPEAMHELIDYITEFELEFAEILIDRIHPDALFHHDDWGSQISSFFSPEMFNEFFVPAYKKIYGYYKANGVELVVHHSDSYAANLVPTMIEMGIDIFQGVMNTNNIPALIKTYGGQISFMGGLHSGELDFPGWSSEIIAKDVARACKANGKSFYIPCITHGGAMSHFPGVYEEIDQQIDKMSKEMF</sequence>
<dbReference type="Proteomes" id="UP000036873">
    <property type="component" value="Unassembled WGS sequence"/>
</dbReference>
<dbReference type="InterPro" id="IPR000257">
    <property type="entry name" value="Uroporphyrinogen_deCOase"/>
</dbReference>
<dbReference type="AlphaFoldDB" id="A0A0L6U4W3"/>
<evidence type="ECO:0000313" key="2">
    <source>
        <dbReference type="EMBL" id="KNZ43566.1"/>
    </source>
</evidence>
<evidence type="ECO:0000259" key="1">
    <source>
        <dbReference type="Pfam" id="PF01208"/>
    </source>
</evidence>
<dbReference type="Gene3D" id="3.20.20.210">
    <property type="match status" value="1"/>
</dbReference>
<dbReference type="PATRIC" id="fig|52689.4.peg.874"/>
<dbReference type="GO" id="GO:0006779">
    <property type="term" value="P:porphyrin-containing compound biosynthetic process"/>
    <property type="evidence" value="ECO:0007669"/>
    <property type="project" value="InterPro"/>
</dbReference>
<comment type="caution">
    <text evidence="2">The sequence shown here is derived from an EMBL/GenBank/DDBJ whole genome shotgun (WGS) entry which is preliminary data.</text>
</comment>
<name>A0A0L6U4W3_9FIRM</name>
<proteinExistence type="predicted"/>